<keyword evidence="1" id="KW-0732">Signal</keyword>
<organism evidence="2 3">
    <name type="scientific">Roseibium algae</name>
    <dbReference type="NCBI Taxonomy" id="3123038"/>
    <lineage>
        <taxon>Bacteria</taxon>
        <taxon>Pseudomonadati</taxon>
        <taxon>Pseudomonadota</taxon>
        <taxon>Alphaproteobacteria</taxon>
        <taxon>Hyphomicrobiales</taxon>
        <taxon>Stappiaceae</taxon>
        <taxon>Roseibium</taxon>
    </lineage>
</organism>
<evidence type="ECO:0000313" key="3">
    <source>
        <dbReference type="Proteomes" id="UP001385499"/>
    </source>
</evidence>
<dbReference type="Pfam" id="PF11736">
    <property type="entry name" value="DUF3299"/>
    <property type="match status" value="1"/>
</dbReference>
<dbReference type="InterPro" id="IPR021727">
    <property type="entry name" value="DUF3299"/>
</dbReference>
<proteinExistence type="predicted"/>
<keyword evidence="3" id="KW-1185">Reference proteome</keyword>
<gene>
    <name evidence="2" type="ORF">V6575_19755</name>
</gene>
<sequence length="260" mass="28807">MNWVKRVRVLVRLFLAGVLILVSQAVFAAPQVVSWETLKDPVAGHYDDPFAALHPSQLRSLGQILRLREGLKAKGLKPDERSDLEGELEREEALLVVTGVDVDGLLSRRQQIAIERARASLAGNKNLAGQEVTIRGYVIPVLGKDDKAIGGYLVPERGMCSHIPPPDPNQMVRYKLSGGQAGNWAADYIYEPVELTGRLTLGATRQQITLLDGQVEMISAFQMDVDKAVRLDDSAPAPEERGFNFFSSVKRLLKRRNLEQ</sequence>
<feature type="chain" id="PRO_5045452547" evidence="1">
    <location>
        <begin position="29"/>
        <end position="260"/>
    </location>
</feature>
<protein>
    <submittedName>
        <fullName evidence="2">DUF3299 domain-containing protein</fullName>
    </submittedName>
</protein>
<feature type="signal peptide" evidence="1">
    <location>
        <begin position="1"/>
        <end position="28"/>
    </location>
</feature>
<evidence type="ECO:0000256" key="1">
    <source>
        <dbReference type="SAM" id="SignalP"/>
    </source>
</evidence>
<evidence type="ECO:0000313" key="2">
    <source>
        <dbReference type="EMBL" id="MEJ8476331.1"/>
    </source>
</evidence>
<name>A0ABU8TQ82_9HYPH</name>
<dbReference type="Proteomes" id="UP001385499">
    <property type="component" value="Unassembled WGS sequence"/>
</dbReference>
<dbReference type="Gene3D" id="2.40.50.870">
    <property type="entry name" value="Protein of unknown function (DUF3299)"/>
    <property type="match status" value="1"/>
</dbReference>
<comment type="caution">
    <text evidence="2">The sequence shown here is derived from an EMBL/GenBank/DDBJ whole genome shotgun (WGS) entry which is preliminary data.</text>
</comment>
<accession>A0ABU8TQ82</accession>
<reference evidence="2 3" key="1">
    <citation type="submission" date="2024-02" db="EMBL/GenBank/DDBJ databases">
        <title>Roseibium algae sp. nov., isolated from marine alga (Grateloupia sp.), showing potential in myo-inositol conversion.</title>
        <authorList>
            <person name="Wang Y."/>
        </authorList>
    </citation>
    <scope>NUCLEOTIDE SEQUENCE [LARGE SCALE GENOMIC DNA]</scope>
    <source>
        <strain evidence="2 3">H3510</strain>
    </source>
</reference>
<dbReference type="EMBL" id="JBAKIA010000018">
    <property type="protein sequence ID" value="MEJ8476331.1"/>
    <property type="molecule type" value="Genomic_DNA"/>
</dbReference>